<name>C0PKW1_MAIZE</name>
<accession>C0PKW1</accession>
<feature type="compositionally biased region" description="Basic and acidic residues" evidence="1">
    <location>
        <begin position="94"/>
        <end position="109"/>
    </location>
</feature>
<organism evidence="2">
    <name type="scientific">Zea mays</name>
    <name type="common">Maize</name>
    <dbReference type="NCBI Taxonomy" id="4577"/>
    <lineage>
        <taxon>Eukaryota</taxon>
        <taxon>Viridiplantae</taxon>
        <taxon>Streptophyta</taxon>
        <taxon>Embryophyta</taxon>
        <taxon>Tracheophyta</taxon>
        <taxon>Spermatophyta</taxon>
        <taxon>Magnoliopsida</taxon>
        <taxon>Liliopsida</taxon>
        <taxon>Poales</taxon>
        <taxon>Poaceae</taxon>
        <taxon>PACMAD clade</taxon>
        <taxon>Panicoideae</taxon>
        <taxon>Andropogonodae</taxon>
        <taxon>Andropogoneae</taxon>
        <taxon>Tripsacinae</taxon>
        <taxon>Zea</taxon>
    </lineage>
</organism>
<dbReference type="EMBL" id="BT068930">
    <property type="protein sequence ID" value="ACN35827.1"/>
    <property type="molecule type" value="mRNA"/>
</dbReference>
<sequence>MSVERLADLLCEHAHMPARLFFPFHPPHLPVQLTRLVHQEVFPDLHPQELWYQRQQGDGRREGDQCRQELGDGKGEYEVEGVRLVGEHSDEVREAAEHDEGAELQHDPFEGEEVGAGGEVEQLERDGEVGRGDEEVADLLALQDVIGAGEGAVVGVVAAAAVAEIDRRR</sequence>
<protein>
    <submittedName>
        <fullName evidence="2">Uncharacterized protein</fullName>
    </submittedName>
</protein>
<dbReference type="AlphaFoldDB" id="C0PKW1"/>
<reference evidence="2" key="2">
    <citation type="submission" date="2012-06" db="EMBL/GenBank/DDBJ databases">
        <authorList>
            <person name="Yu Y."/>
            <person name="Currie J."/>
            <person name="Lomeli R."/>
            <person name="Angelova A."/>
            <person name="Collura K."/>
            <person name="Wissotski M."/>
            <person name="Campos D."/>
            <person name="Kudrna D."/>
            <person name="Golser W."/>
            <person name="Ashely E."/>
            <person name="Descour A."/>
            <person name="Fernandes J."/>
            <person name="Soderlund C."/>
            <person name="Walbot V."/>
        </authorList>
    </citation>
    <scope>NUCLEOTIDE SEQUENCE</scope>
    <source>
        <strain evidence="2">B73</strain>
    </source>
</reference>
<proteinExistence type="evidence at transcript level"/>
<feature type="region of interest" description="Disordered" evidence="1">
    <location>
        <begin position="94"/>
        <end position="117"/>
    </location>
</feature>
<reference evidence="2" key="1">
    <citation type="journal article" date="2009" name="PLoS Genet.">
        <title>Sequencing, mapping, and analysis of 27,455 maize full-length cDNAs.</title>
        <authorList>
            <person name="Soderlund C."/>
            <person name="Descour A."/>
            <person name="Kudrna D."/>
            <person name="Bomhoff M."/>
            <person name="Boyd L."/>
            <person name="Currie J."/>
            <person name="Angelova A."/>
            <person name="Collura K."/>
            <person name="Wissotski M."/>
            <person name="Ashley E."/>
            <person name="Morrow D."/>
            <person name="Fernandes J."/>
            <person name="Walbot V."/>
            <person name="Yu Y."/>
        </authorList>
    </citation>
    <scope>NUCLEOTIDE SEQUENCE</scope>
    <source>
        <strain evidence="2">B73</strain>
    </source>
</reference>
<evidence type="ECO:0000313" key="2">
    <source>
        <dbReference type="EMBL" id="ACN35827.1"/>
    </source>
</evidence>
<evidence type="ECO:0000256" key="1">
    <source>
        <dbReference type="SAM" id="MobiDB-lite"/>
    </source>
</evidence>